<reference evidence="1" key="1">
    <citation type="journal article" date="2019" name="Sci. Rep.">
        <title>Draft genome of Tanacetum cinerariifolium, the natural source of mosquito coil.</title>
        <authorList>
            <person name="Yamashiro T."/>
            <person name="Shiraishi A."/>
            <person name="Satake H."/>
            <person name="Nakayama K."/>
        </authorList>
    </citation>
    <scope>NUCLEOTIDE SEQUENCE</scope>
</reference>
<comment type="caution">
    <text evidence="1">The sequence shown here is derived from an EMBL/GenBank/DDBJ whole genome shotgun (WGS) entry which is preliminary data.</text>
</comment>
<keyword evidence="1" id="KW-0067">ATP-binding</keyword>
<dbReference type="EMBL" id="BKCJ010006433">
    <property type="protein sequence ID" value="GEU72136.1"/>
    <property type="molecule type" value="Genomic_DNA"/>
</dbReference>
<dbReference type="PANTHER" id="PTHR45786:SF74">
    <property type="entry name" value="ATP-DEPENDENT DNA HELICASE"/>
    <property type="match status" value="1"/>
</dbReference>
<evidence type="ECO:0000313" key="1">
    <source>
        <dbReference type="EMBL" id="GEU72136.1"/>
    </source>
</evidence>
<organism evidence="1">
    <name type="scientific">Tanacetum cinerariifolium</name>
    <name type="common">Dalmatian daisy</name>
    <name type="synonym">Chrysanthemum cinerariifolium</name>
    <dbReference type="NCBI Taxonomy" id="118510"/>
    <lineage>
        <taxon>Eukaryota</taxon>
        <taxon>Viridiplantae</taxon>
        <taxon>Streptophyta</taxon>
        <taxon>Embryophyta</taxon>
        <taxon>Tracheophyta</taxon>
        <taxon>Spermatophyta</taxon>
        <taxon>Magnoliopsida</taxon>
        <taxon>eudicotyledons</taxon>
        <taxon>Gunneridae</taxon>
        <taxon>Pentapetalae</taxon>
        <taxon>asterids</taxon>
        <taxon>campanulids</taxon>
        <taxon>Asterales</taxon>
        <taxon>Asteraceae</taxon>
        <taxon>Asteroideae</taxon>
        <taxon>Anthemideae</taxon>
        <taxon>Anthemidinae</taxon>
        <taxon>Tanacetum</taxon>
    </lineage>
</organism>
<proteinExistence type="predicted"/>
<name>A0A6L2MDR1_TANCI</name>
<keyword evidence="1" id="KW-0378">Hydrolase</keyword>
<keyword evidence="1" id="KW-0347">Helicase</keyword>
<dbReference type="AlphaFoldDB" id="A0A6L2MDR1"/>
<accession>A0A6L2MDR1</accession>
<sequence length="296" mass="34130">MPTQIEIPRPPTSRIPSRIRQMPEIVEWLIHVLDEHNGLVRLFRTAHDRCNASDIPSFKLRLYNMGGVDGYELPIADVLGTIMFENGPRSRIDFDVIIEFRGGPPQRINKLYQSYMSLQFPLLFIFGQPGLLLGLYDAVSRGDHEGIASGSKIMLPNTFTGGPRLIHYRVLKRGLPHYHTLLWIESRNTLKDATRIDEYIFAEIPDPMQDHRAVQILNVHLEDMQHVNFHERDRLDIIVNIPGKKKTTLTEWFVYNNENSEIRDLTYLNFLRSSCGTRIQNNGDDGRSGLRSHSED</sequence>
<gene>
    <name evidence="1" type="ORF">Tci_044114</name>
</gene>
<protein>
    <submittedName>
        <fullName evidence="1">Helitron helicase-like domain-containing protein</fullName>
    </submittedName>
</protein>
<keyword evidence="1" id="KW-0547">Nucleotide-binding</keyword>
<dbReference type="PANTHER" id="PTHR45786">
    <property type="entry name" value="DNA BINDING PROTEIN-LIKE"/>
    <property type="match status" value="1"/>
</dbReference>
<dbReference type="GO" id="GO:0004386">
    <property type="term" value="F:helicase activity"/>
    <property type="evidence" value="ECO:0007669"/>
    <property type="project" value="UniProtKB-KW"/>
</dbReference>